<dbReference type="PANTHER" id="PTHR39639">
    <property type="entry name" value="CHROMOSOME 16, WHOLE GENOME SHOTGUN SEQUENCE"/>
    <property type="match status" value="1"/>
</dbReference>
<dbReference type="InterPro" id="IPR004919">
    <property type="entry name" value="GmrSD_N"/>
</dbReference>
<gene>
    <name evidence="2" type="ORF">EPICR_170035</name>
</gene>
<evidence type="ECO:0000313" key="2">
    <source>
        <dbReference type="EMBL" id="VEN73419.1"/>
    </source>
</evidence>
<dbReference type="AlphaFoldDB" id="A0A484HFZ6"/>
<dbReference type="PANTHER" id="PTHR39639:SF1">
    <property type="entry name" value="DUF262 DOMAIN-CONTAINING PROTEIN"/>
    <property type="match status" value="1"/>
</dbReference>
<organism evidence="2">
    <name type="scientific">uncultured Desulfobacteraceae bacterium</name>
    <dbReference type="NCBI Taxonomy" id="218296"/>
    <lineage>
        <taxon>Bacteria</taxon>
        <taxon>Pseudomonadati</taxon>
        <taxon>Thermodesulfobacteriota</taxon>
        <taxon>Desulfobacteria</taxon>
        <taxon>Desulfobacterales</taxon>
        <taxon>Desulfobacteraceae</taxon>
        <taxon>environmental samples</taxon>
    </lineage>
</organism>
<sequence>MENEINDDLYREIPVEEEDMGSSLMEDPFNPAEIDIDVKSPTIYNLIDRLSQTPPEIDLYADFQRSDDLWEAEKQSRLIESILIKFPLPAFYFDGSDDEKWLVVDGLQRLTSLKKFVIDKELTLNGLEFLKDLEGKTYDELPRTLKRTIDSTQVTAYIIKPGTPDQVKYNIFKRINTGGLVLTSQEIRHALNQGIPSGLVADLAGLDAFKLATGNKIASSRMLDREFVTRFVAFYIHSPEEYVPDLDSFLNRSMARIASLSKRERGQIKENFIKSMETAHGIFNDWAFRNADLYPLRRKPINKALFEVWSVALAKLPRKDCLSLITEKERVLENFAELCKDDSSFRGAISSGTGKKNKVVTRFQKIQNLVSEVLLEILFK</sequence>
<reference evidence="2" key="1">
    <citation type="submission" date="2019-01" db="EMBL/GenBank/DDBJ databases">
        <authorList>
            <consortium name="Genoscope - CEA"/>
            <person name="William W."/>
        </authorList>
    </citation>
    <scope>NUCLEOTIDE SEQUENCE</scope>
    <source>
        <strain evidence="2">CR-1</strain>
    </source>
</reference>
<dbReference type="EMBL" id="CAACVI010000009">
    <property type="protein sequence ID" value="VEN73419.1"/>
    <property type="molecule type" value="Genomic_DNA"/>
</dbReference>
<proteinExistence type="predicted"/>
<evidence type="ECO:0000259" key="1">
    <source>
        <dbReference type="Pfam" id="PF03235"/>
    </source>
</evidence>
<accession>A0A484HFZ6</accession>
<name>A0A484HFZ6_9BACT</name>
<protein>
    <recommendedName>
        <fullName evidence="1">GmrSD restriction endonucleases N-terminal domain-containing protein</fullName>
    </recommendedName>
</protein>
<dbReference type="Pfam" id="PF03235">
    <property type="entry name" value="GmrSD_N"/>
    <property type="match status" value="1"/>
</dbReference>
<feature type="domain" description="GmrSD restriction endonucleases N-terminal" evidence="1">
    <location>
        <begin position="61"/>
        <end position="190"/>
    </location>
</feature>